<proteinExistence type="predicted"/>
<evidence type="ECO:0000313" key="11">
    <source>
        <dbReference type="Proteomes" id="UP001595548"/>
    </source>
</evidence>
<evidence type="ECO:0000256" key="2">
    <source>
        <dbReference type="ARBA" id="ARBA00022692"/>
    </source>
</evidence>
<evidence type="ECO:0000256" key="6">
    <source>
        <dbReference type="SAM" id="Coils"/>
    </source>
</evidence>
<dbReference type="Gene3D" id="2.30.30.40">
    <property type="entry name" value="SH3 Domains"/>
    <property type="match status" value="1"/>
</dbReference>
<evidence type="ECO:0000256" key="4">
    <source>
        <dbReference type="ARBA" id="ARBA00022989"/>
    </source>
</evidence>
<evidence type="ECO:0000256" key="7">
    <source>
        <dbReference type="SAM" id="Phobius"/>
    </source>
</evidence>
<keyword evidence="4 7" id="KW-1133">Transmembrane helix</keyword>
<dbReference type="Pfam" id="PF08239">
    <property type="entry name" value="SH3_3"/>
    <property type="match status" value="1"/>
</dbReference>
<dbReference type="SMART" id="SM00287">
    <property type="entry name" value="SH3b"/>
    <property type="match status" value="1"/>
</dbReference>
<feature type="chain" id="PRO_5047459965" evidence="8">
    <location>
        <begin position="29"/>
        <end position="233"/>
    </location>
</feature>
<keyword evidence="6" id="KW-0175">Coiled coil</keyword>
<feature type="signal peptide" evidence="8">
    <location>
        <begin position="1"/>
        <end position="28"/>
    </location>
</feature>
<evidence type="ECO:0000256" key="5">
    <source>
        <dbReference type="ARBA" id="ARBA00023136"/>
    </source>
</evidence>
<accession>A0ABV7HVG8</accession>
<feature type="domain" description="SH3b" evidence="9">
    <location>
        <begin position="28"/>
        <end position="98"/>
    </location>
</feature>
<dbReference type="RefSeq" id="WP_339615514.1">
    <property type="nucleotide sequence ID" value="NZ_AP031500.1"/>
</dbReference>
<comment type="subcellular location">
    <subcellularLocation>
        <location evidence="1">Membrane</location>
        <topology evidence="1">Single-pass membrane protein</topology>
    </subcellularLocation>
</comment>
<feature type="transmembrane region" description="Helical" evidence="7">
    <location>
        <begin position="203"/>
        <end position="220"/>
    </location>
</feature>
<organism evidence="10 11">
    <name type="scientific">Gilvimarinus japonicus</name>
    <dbReference type="NCBI Taxonomy" id="1796469"/>
    <lineage>
        <taxon>Bacteria</taxon>
        <taxon>Pseudomonadati</taxon>
        <taxon>Pseudomonadota</taxon>
        <taxon>Gammaproteobacteria</taxon>
        <taxon>Cellvibrionales</taxon>
        <taxon>Cellvibrionaceae</taxon>
        <taxon>Gilvimarinus</taxon>
    </lineage>
</organism>
<keyword evidence="2 7" id="KW-0812">Transmembrane</keyword>
<dbReference type="Proteomes" id="UP001595548">
    <property type="component" value="Unassembled WGS sequence"/>
</dbReference>
<gene>
    <name evidence="10" type="ORF">ACFOEB_09075</name>
</gene>
<evidence type="ECO:0000256" key="1">
    <source>
        <dbReference type="ARBA" id="ARBA00004167"/>
    </source>
</evidence>
<sequence>MIKPTAYLKTLVIAATISVNLIGVQAHAETQYVADTLQVPLRSGMGNQYRIVHRGLPSGTKLELVKRDSDDSGGDWALVRTNDGLEGWIRAQYLLGEPTAAIKLAELEKKMGQLDGDQTELLDANEELESNNAELQQSLAQLQDQYQQTSSEFAELRKLSANTVALNKQYKKLNENYQLLQTRAEVLKTDNERLKNSQRYQEWIVGAGILLGGVILSLILQSFGRRKRRSEWG</sequence>
<comment type="caution">
    <text evidence="10">The sequence shown here is derived from an EMBL/GenBank/DDBJ whole genome shotgun (WGS) entry which is preliminary data.</text>
</comment>
<evidence type="ECO:0000256" key="3">
    <source>
        <dbReference type="ARBA" id="ARBA00022729"/>
    </source>
</evidence>
<keyword evidence="5 7" id="KW-0472">Membrane</keyword>
<evidence type="ECO:0000259" key="9">
    <source>
        <dbReference type="PROSITE" id="PS51781"/>
    </source>
</evidence>
<dbReference type="InterPro" id="IPR016476">
    <property type="entry name" value="SH3_dom_pro"/>
</dbReference>
<reference evidence="11" key="1">
    <citation type="journal article" date="2019" name="Int. J. Syst. Evol. Microbiol.">
        <title>The Global Catalogue of Microorganisms (GCM) 10K type strain sequencing project: providing services to taxonomists for standard genome sequencing and annotation.</title>
        <authorList>
            <consortium name="The Broad Institute Genomics Platform"/>
            <consortium name="The Broad Institute Genome Sequencing Center for Infectious Disease"/>
            <person name="Wu L."/>
            <person name="Ma J."/>
        </authorList>
    </citation>
    <scope>NUCLEOTIDE SEQUENCE [LARGE SCALE GENOMIC DNA]</scope>
    <source>
        <strain evidence="11">KCTC 52141</strain>
    </source>
</reference>
<dbReference type="NCBIfam" id="TIGR04211">
    <property type="entry name" value="SH3_and_anchor"/>
    <property type="match status" value="1"/>
</dbReference>
<feature type="coiled-coil region" evidence="6">
    <location>
        <begin position="118"/>
        <end position="197"/>
    </location>
</feature>
<keyword evidence="3 8" id="KW-0732">Signal</keyword>
<dbReference type="EMBL" id="JBHRTL010000006">
    <property type="protein sequence ID" value="MFC3155351.1"/>
    <property type="molecule type" value="Genomic_DNA"/>
</dbReference>
<evidence type="ECO:0000256" key="8">
    <source>
        <dbReference type="SAM" id="SignalP"/>
    </source>
</evidence>
<dbReference type="InterPro" id="IPR003646">
    <property type="entry name" value="SH3-like_bac-type"/>
</dbReference>
<dbReference type="PROSITE" id="PS51781">
    <property type="entry name" value="SH3B"/>
    <property type="match status" value="1"/>
</dbReference>
<name>A0ABV7HVG8_9GAMM</name>
<protein>
    <submittedName>
        <fullName evidence="10">TIGR04211 family SH3 domain-containing protein</fullName>
    </submittedName>
</protein>
<keyword evidence="11" id="KW-1185">Reference proteome</keyword>
<evidence type="ECO:0000313" key="10">
    <source>
        <dbReference type="EMBL" id="MFC3155351.1"/>
    </source>
</evidence>